<dbReference type="Gene3D" id="3.30.230.10">
    <property type="match status" value="1"/>
</dbReference>
<dbReference type="NCBIfam" id="TIGR01020">
    <property type="entry name" value="uS5_euk_arch"/>
    <property type="match status" value="1"/>
</dbReference>
<evidence type="ECO:0000256" key="1">
    <source>
        <dbReference type="ARBA" id="ARBA00008945"/>
    </source>
</evidence>
<evidence type="ECO:0000313" key="10">
    <source>
        <dbReference type="Proteomes" id="UP000015354"/>
    </source>
</evidence>
<evidence type="ECO:0000256" key="7">
    <source>
        <dbReference type="RuleBase" id="RU003823"/>
    </source>
</evidence>
<keyword evidence="3 6" id="KW-0687">Ribonucleoprotein</keyword>
<dbReference type="GO" id="GO:0006412">
    <property type="term" value="P:translation"/>
    <property type="evidence" value="ECO:0007669"/>
    <property type="project" value="InterPro"/>
</dbReference>
<organism evidence="9 10">
    <name type="scientific">Strigomonas culicis</name>
    <dbReference type="NCBI Taxonomy" id="28005"/>
    <lineage>
        <taxon>Eukaryota</taxon>
        <taxon>Discoba</taxon>
        <taxon>Euglenozoa</taxon>
        <taxon>Kinetoplastea</taxon>
        <taxon>Metakinetoplastina</taxon>
        <taxon>Trypanosomatida</taxon>
        <taxon>Trypanosomatidae</taxon>
        <taxon>Strigomonadinae</taxon>
        <taxon>Strigomonas</taxon>
    </lineage>
</organism>
<name>S9VV69_9TRYP</name>
<evidence type="ECO:0000256" key="3">
    <source>
        <dbReference type="ARBA" id="ARBA00023274"/>
    </source>
</evidence>
<keyword evidence="10" id="KW-1185">Reference proteome</keyword>
<dbReference type="InterPro" id="IPR005711">
    <property type="entry name" value="Ribosomal_uS5_euk/arc"/>
</dbReference>
<evidence type="ECO:0000259" key="8">
    <source>
        <dbReference type="PROSITE" id="PS50881"/>
    </source>
</evidence>
<dbReference type="GO" id="GO:0003723">
    <property type="term" value="F:RNA binding"/>
    <property type="evidence" value="ECO:0007669"/>
    <property type="project" value="InterPro"/>
</dbReference>
<dbReference type="OrthoDB" id="260777at2759"/>
<dbReference type="PANTHER" id="PTHR13718">
    <property type="entry name" value="RIBOSOMAL S SUBUNIT"/>
    <property type="match status" value="1"/>
</dbReference>
<dbReference type="InterPro" id="IPR013810">
    <property type="entry name" value="Ribosomal_uS5_N"/>
</dbReference>
<accession>S9VV69</accession>
<dbReference type="FunFam" id="3.30.230.10:FF:000004">
    <property type="entry name" value="40S ribosomal protein S2"/>
    <property type="match status" value="1"/>
</dbReference>
<dbReference type="InterPro" id="IPR005324">
    <property type="entry name" value="Ribosomal_uS5_C"/>
</dbReference>
<dbReference type="SUPFAM" id="SSF54768">
    <property type="entry name" value="dsRNA-binding domain-like"/>
    <property type="match status" value="1"/>
</dbReference>
<dbReference type="Pfam" id="PF03719">
    <property type="entry name" value="Ribosomal_S5_C"/>
    <property type="match status" value="1"/>
</dbReference>
<evidence type="ECO:0000256" key="2">
    <source>
        <dbReference type="ARBA" id="ARBA00022980"/>
    </source>
</evidence>
<comment type="similarity">
    <text evidence="1 7">Belongs to the universal ribosomal protein uS5 family.</text>
</comment>
<keyword evidence="2 6" id="KW-0689">Ribosomal protein</keyword>
<dbReference type="AlphaFoldDB" id="S9VV69"/>
<comment type="caution">
    <text evidence="9">The sequence shown here is derived from an EMBL/GenBank/DDBJ whole genome shotgun (WGS) entry which is preliminary data.</text>
</comment>
<dbReference type="InterPro" id="IPR000851">
    <property type="entry name" value="Ribosomal_uS5"/>
</dbReference>
<dbReference type="Gene3D" id="3.30.160.20">
    <property type="match status" value="1"/>
</dbReference>
<dbReference type="Proteomes" id="UP000015354">
    <property type="component" value="Unassembled WGS sequence"/>
</dbReference>
<dbReference type="PANTHER" id="PTHR13718:SF4">
    <property type="entry name" value="40S RIBOSOMAL PROTEIN S2"/>
    <property type="match status" value="1"/>
</dbReference>
<evidence type="ECO:0000256" key="5">
    <source>
        <dbReference type="ARBA" id="ARBA00035407"/>
    </source>
</evidence>
<proteinExistence type="inferred from homology"/>
<dbReference type="Pfam" id="PF00333">
    <property type="entry name" value="Ribosomal_S5"/>
    <property type="match status" value="1"/>
</dbReference>
<dbReference type="GO" id="GO:0003735">
    <property type="term" value="F:structural constituent of ribosome"/>
    <property type="evidence" value="ECO:0007669"/>
    <property type="project" value="UniProtKB-UniRule"/>
</dbReference>
<dbReference type="EMBL" id="ATMH01005900">
    <property type="protein sequence ID" value="EPY27140.1"/>
    <property type="molecule type" value="Genomic_DNA"/>
</dbReference>
<dbReference type="PROSITE" id="PS00585">
    <property type="entry name" value="RIBOSOMAL_S5"/>
    <property type="match status" value="1"/>
</dbReference>
<dbReference type="InterPro" id="IPR018192">
    <property type="entry name" value="Ribosomal_uS5_N_CS"/>
</dbReference>
<dbReference type="PROSITE" id="PS50881">
    <property type="entry name" value="S5_DSRBD"/>
    <property type="match status" value="1"/>
</dbReference>
<sequence length="198" mass="21423">MPIKEHQIVDTLIPESDLRDEMMAVFPVQKATSAGQRTRFKAFNVIGDGKGHIGIGARAGKEVSLAIRASMIAAKLNIVPVRRGYWGNKIGDPHTIPMKVTGKCGSVSVRLVPAPRGTGIVAAPVPKKILEFAGVEDVYTSSCGKTRTRGNFIMATFYALRKTYGFLTPDLWAETEPGKDPTDKFSEYLSAQGKTVAV</sequence>
<dbReference type="InterPro" id="IPR020568">
    <property type="entry name" value="Ribosomal_Su5_D2-typ_SF"/>
</dbReference>
<feature type="domain" description="S5 DRBM" evidence="8">
    <location>
        <begin position="18"/>
        <end position="81"/>
    </location>
</feature>
<dbReference type="SUPFAM" id="SSF54211">
    <property type="entry name" value="Ribosomal protein S5 domain 2-like"/>
    <property type="match status" value="1"/>
</dbReference>
<evidence type="ECO:0000313" key="9">
    <source>
        <dbReference type="EMBL" id="EPY27140.1"/>
    </source>
</evidence>
<protein>
    <recommendedName>
        <fullName evidence="4">Small ribosomal subunit protein uS5</fullName>
    </recommendedName>
    <alternativeName>
        <fullName evidence="5">40S ribosomal protein S2</fullName>
    </alternativeName>
</protein>
<reference evidence="9 10" key="1">
    <citation type="journal article" date="2013" name="PLoS ONE">
        <title>Predicting the Proteins of Angomonas deanei, Strigomonas culicis and Their Respective Endosymbionts Reveals New Aspects of the Trypanosomatidae Family.</title>
        <authorList>
            <person name="Motta M.C."/>
            <person name="Martins A.C."/>
            <person name="de Souza S.S."/>
            <person name="Catta-Preta C.M."/>
            <person name="Silva R."/>
            <person name="Klein C.C."/>
            <person name="de Almeida L.G."/>
            <person name="de Lima Cunha O."/>
            <person name="Ciapina L.P."/>
            <person name="Brocchi M."/>
            <person name="Colabardini A.C."/>
            <person name="de Araujo Lima B."/>
            <person name="Machado C.R."/>
            <person name="de Almeida Soares C.M."/>
            <person name="Probst C.M."/>
            <person name="de Menezes C.B."/>
            <person name="Thompson C.E."/>
            <person name="Bartholomeu D.C."/>
            <person name="Gradia D.F."/>
            <person name="Pavoni D.P."/>
            <person name="Grisard E.C."/>
            <person name="Fantinatti-Garboggini F."/>
            <person name="Marchini F.K."/>
            <person name="Rodrigues-Luiz G.F."/>
            <person name="Wagner G."/>
            <person name="Goldman G.H."/>
            <person name="Fietto J.L."/>
            <person name="Elias M.C."/>
            <person name="Goldman M.H."/>
            <person name="Sagot M.F."/>
            <person name="Pereira M."/>
            <person name="Stoco P.H."/>
            <person name="de Mendonca-Neto R.P."/>
            <person name="Teixeira S.M."/>
            <person name="Maciel T.E."/>
            <person name="de Oliveira Mendes T.A."/>
            <person name="Urmenyi T.P."/>
            <person name="de Souza W."/>
            <person name="Schenkman S."/>
            <person name="de Vasconcelos A.T."/>
        </authorList>
    </citation>
    <scope>NUCLEOTIDE SEQUENCE [LARGE SCALE GENOMIC DNA]</scope>
</reference>
<gene>
    <name evidence="9" type="ORF">STCU_05900</name>
</gene>
<evidence type="ECO:0000256" key="6">
    <source>
        <dbReference type="PROSITE-ProRule" id="PRU00268"/>
    </source>
</evidence>
<dbReference type="GO" id="GO:0022627">
    <property type="term" value="C:cytosolic small ribosomal subunit"/>
    <property type="evidence" value="ECO:0007669"/>
    <property type="project" value="TreeGrafter"/>
</dbReference>
<dbReference type="InterPro" id="IPR014721">
    <property type="entry name" value="Ribsml_uS5_D2-typ_fold_subgr"/>
</dbReference>
<evidence type="ECO:0000256" key="4">
    <source>
        <dbReference type="ARBA" id="ARBA00035255"/>
    </source>
</evidence>